<keyword evidence="6 14" id="KW-0808">Transferase</keyword>
<dbReference type="Pfam" id="PF00288">
    <property type="entry name" value="GHMP_kinases_N"/>
    <property type="match status" value="1"/>
</dbReference>
<keyword evidence="4 14" id="KW-0963">Cytoplasm</keyword>
<evidence type="ECO:0000256" key="2">
    <source>
        <dbReference type="ARBA" id="ARBA00006495"/>
    </source>
</evidence>
<comment type="catalytic activity">
    <reaction evidence="12">
        <text>(R)-mevalonate + ATP = (R)-5-phosphomevalonate + ADP + H(+)</text>
        <dbReference type="Rhea" id="RHEA:17065"/>
        <dbReference type="ChEBI" id="CHEBI:15378"/>
        <dbReference type="ChEBI" id="CHEBI:30616"/>
        <dbReference type="ChEBI" id="CHEBI:36464"/>
        <dbReference type="ChEBI" id="CHEBI:58146"/>
        <dbReference type="ChEBI" id="CHEBI:456216"/>
        <dbReference type="EC" id="2.7.1.36"/>
    </reaction>
    <physiologicalReaction direction="left-to-right" evidence="12">
        <dbReference type="Rhea" id="RHEA:17066"/>
    </physiologicalReaction>
</comment>
<evidence type="ECO:0000256" key="6">
    <source>
        <dbReference type="ARBA" id="ARBA00022679"/>
    </source>
</evidence>
<dbReference type="InterPro" id="IPR006204">
    <property type="entry name" value="GHMP_kinase_N_dom"/>
</dbReference>
<dbReference type="RefSeq" id="XP_003672550.1">
    <property type="nucleotide sequence ID" value="XM_003672502.1"/>
</dbReference>
<evidence type="ECO:0000256" key="11">
    <source>
        <dbReference type="ARBA" id="ARBA00023098"/>
    </source>
</evidence>
<dbReference type="UniPathway" id="UPA00057">
    <property type="reaction ID" value="UER00098"/>
</dbReference>
<dbReference type="OrthoDB" id="1652964at2759"/>
<evidence type="ECO:0000256" key="5">
    <source>
        <dbReference type="ARBA" id="ARBA00022516"/>
    </source>
</evidence>
<dbReference type="Gene3D" id="3.30.70.890">
    <property type="entry name" value="GHMP kinase, C-terminal domain"/>
    <property type="match status" value="1"/>
</dbReference>
<dbReference type="EMBL" id="HE580277">
    <property type="protein sequence ID" value="CCD27307.1"/>
    <property type="molecule type" value="Genomic_DNA"/>
</dbReference>
<dbReference type="Proteomes" id="UP000000689">
    <property type="component" value="Chromosome 11"/>
</dbReference>
<dbReference type="GO" id="GO:0006696">
    <property type="term" value="P:ergosterol biosynthetic process"/>
    <property type="evidence" value="ECO:0007669"/>
    <property type="project" value="EnsemblFungi"/>
</dbReference>
<dbReference type="GO" id="GO:0004496">
    <property type="term" value="F:mevalonate kinase activity"/>
    <property type="evidence" value="ECO:0007669"/>
    <property type="project" value="UniProtKB-EC"/>
</dbReference>
<dbReference type="AlphaFoldDB" id="G0WHP6"/>
<evidence type="ECO:0000256" key="8">
    <source>
        <dbReference type="ARBA" id="ARBA00022777"/>
    </source>
</evidence>
<dbReference type="InterPro" id="IPR014721">
    <property type="entry name" value="Ribsml_uS5_D2-typ_fold_subgr"/>
</dbReference>
<dbReference type="eggNOG" id="KOG1511">
    <property type="taxonomic scope" value="Eukaryota"/>
</dbReference>
<reference evidence="17 18" key="1">
    <citation type="journal article" date="2011" name="Proc. Natl. Acad. Sci. U.S.A.">
        <title>Evolutionary erosion of yeast sex chromosomes by mating-type switching accidents.</title>
        <authorList>
            <person name="Gordon J.L."/>
            <person name="Armisen D."/>
            <person name="Proux-Wera E."/>
            <person name="Oheigeartaigh S.S."/>
            <person name="Byrne K.P."/>
            <person name="Wolfe K.H."/>
        </authorList>
    </citation>
    <scope>NUCLEOTIDE SEQUENCE [LARGE SCALE GENOMIC DNA]</scope>
    <source>
        <strain evidence="18">ATCC 10597 / BCRC 20456 / CBS 421 / NBRC 0211 / NRRL Y-12639</strain>
    </source>
</reference>
<keyword evidence="7 14" id="KW-0547">Nucleotide-binding</keyword>
<dbReference type="OMA" id="LMDFNHG"/>
<dbReference type="GO" id="GO:0010142">
    <property type="term" value="P:farnesyl diphosphate biosynthetic process, mevalonate pathway"/>
    <property type="evidence" value="ECO:0007669"/>
    <property type="project" value="EnsemblFungi"/>
</dbReference>
<dbReference type="Gene3D" id="3.30.230.10">
    <property type="match status" value="1"/>
</dbReference>
<feature type="domain" description="GHMP kinase C-terminal" evidence="16">
    <location>
        <begin position="301"/>
        <end position="367"/>
    </location>
</feature>
<keyword evidence="14" id="KW-0752">Steroid biosynthesis</keyword>
<keyword evidence="14" id="KW-1207">Sterol metabolism</keyword>
<evidence type="ECO:0000256" key="3">
    <source>
        <dbReference type="ARBA" id="ARBA00012103"/>
    </source>
</evidence>
<dbReference type="PANTHER" id="PTHR43290">
    <property type="entry name" value="MEVALONATE KINASE"/>
    <property type="match status" value="1"/>
</dbReference>
<keyword evidence="9 14" id="KW-0067">ATP-binding</keyword>
<organism evidence="17 18">
    <name type="scientific">Naumovozyma dairenensis (strain ATCC 10597 / BCRC 20456 / CBS 421 / NBRC 0211 / NRRL Y-12639)</name>
    <name type="common">Saccharomyces dairenensis</name>
    <dbReference type="NCBI Taxonomy" id="1071378"/>
    <lineage>
        <taxon>Eukaryota</taxon>
        <taxon>Fungi</taxon>
        <taxon>Dikarya</taxon>
        <taxon>Ascomycota</taxon>
        <taxon>Saccharomycotina</taxon>
        <taxon>Saccharomycetes</taxon>
        <taxon>Saccharomycetales</taxon>
        <taxon>Saccharomycetaceae</taxon>
        <taxon>Naumovozyma</taxon>
    </lineage>
</organism>
<dbReference type="Pfam" id="PF08544">
    <property type="entry name" value="GHMP_kinases_C"/>
    <property type="match status" value="1"/>
</dbReference>
<evidence type="ECO:0000313" key="18">
    <source>
        <dbReference type="Proteomes" id="UP000000689"/>
    </source>
</evidence>
<keyword evidence="5 14" id="KW-0444">Lipid biosynthesis</keyword>
<keyword evidence="11 14" id="KW-0443">Lipid metabolism</keyword>
<dbReference type="InterPro" id="IPR006203">
    <property type="entry name" value="GHMP_knse_ATP-bd_CS"/>
</dbReference>
<gene>
    <name evidence="17" type="primary">NDAI0K01160</name>
    <name evidence="17" type="ordered locus">NDAI_0K01160</name>
</gene>
<dbReference type="STRING" id="1071378.G0WHP6"/>
<protein>
    <recommendedName>
        <fullName evidence="3 14">Mevalonate kinase</fullName>
        <shortName evidence="14">MK</shortName>
        <ecNumber evidence="3 14">2.7.1.36</ecNumber>
    </recommendedName>
</protein>
<dbReference type="InterPro" id="IPR013750">
    <property type="entry name" value="GHMP_kinase_C_dom"/>
</dbReference>
<dbReference type="PRINTS" id="PR00959">
    <property type="entry name" value="MEVGALKINASE"/>
</dbReference>
<evidence type="ECO:0000256" key="4">
    <source>
        <dbReference type="ARBA" id="ARBA00022490"/>
    </source>
</evidence>
<evidence type="ECO:0000256" key="13">
    <source>
        <dbReference type="ARBA" id="ARBA00029438"/>
    </source>
</evidence>
<keyword evidence="14" id="KW-0756">Sterol biosynthesis</keyword>
<keyword evidence="10" id="KW-0460">Magnesium</keyword>
<evidence type="ECO:0000256" key="10">
    <source>
        <dbReference type="ARBA" id="ARBA00022842"/>
    </source>
</evidence>
<dbReference type="HOGENOM" id="CLU_017814_0_1_1"/>
<keyword evidence="14" id="KW-0753">Steroid metabolism</keyword>
<dbReference type="GO" id="GO:0019287">
    <property type="term" value="P:isopentenyl diphosphate biosynthetic process, mevalonate pathway"/>
    <property type="evidence" value="ECO:0007669"/>
    <property type="project" value="UniProtKB-UniPathway"/>
</dbReference>
<comment type="pathway">
    <text evidence="13 14">Isoprenoid biosynthesis; isopentenyl diphosphate biosynthesis via mevalonate pathway; isopentenyl diphosphate from (R)-mevalonate: step 1/3.</text>
</comment>
<comment type="function">
    <text evidence="14">Mevalonate kinase; part of the second module of ergosterol biosynthesis pathway that includes the middle steps of the pathway. The second module is carried out in the vacuole and involves the formation of farnesyl diphosphate, which is also an important intermediate in the biosynthesis of ubiquinone, dolichol, heme and prenylated proteins.</text>
</comment>
<keyword evidence="18" id="KW-1185">Reference proteome</keyword>
<dbReference type="GO" id="GO:0005829">
    <property type="term" value="C:cytosol"/>
    <property type="evidence" value="ECO:0007669"/>
    <property type="project" value="TreeGrafter"/>
</dbReference>
<proteinExistence type="inferred from homology"/>
<evidence type="ECO:0000256" key="9">
    <source>
        <dbReference type="ARBA" id="ARBA00022840"/>
    </source>
</evidence>
<name>G0WHP6_NAUDC</name>
<dbReference type="GO" id="GO:0005524">
    <property type="term" value="F:ATP binding"/>
    <property type="evidence" value="ECO:0007669"/>
    <property type="project" value="UniProtKB-KW"/>
</dbReference>
<accession>G0WHP6</accession>
<dbReference type="InterPro" id="IPR036554">
    <property type="entry name" value="GHMP_kinase_C_sf"/>
</dbReference>
<evidence type="ECO:0000259" key="15">
    <source>
        <dbReference type="Pfam" id="PF00288"/>
    </source>
</evidence>
<dbReference type="GeneID" id="11497595"/>
<evidence type="ECO:0000256" key="7">
    <source>
        <dbReference type="ARBA" id="ARBA00022741"/>
    </source>
</evidence>
<dbReference type="InterPro" id="IPR006205">
    <property type="entry name" value="Mev_gal_kin"/>
</dbReference>
<dbReference type="PROSITE" id="PS00627">
    <property type="entry name" value="GHMP_KINASES_ATP"/>
    <property type="match status" value="1"/>
</dbReference>
<dbReference type="KEGG" id="ndi:NDAI_0K01160"/>
<evidence type="ECO:0000313" key="17">
    <source>
        <dbReference type="EMBL" id="CCD27307.1"/>
    </source>
</evidence>
<feature type="domain" description="GHMP kinase N-terminal" evidence="15">
    <location>
        <begin position="148"/>
        <end position="221"/>
    </location>
</feature>
<evidence type="ECO:0000256" key="12">
    <source>
        <dbReference type="ARBA" id="ARBA00029310"/>
    </source>
</evidence>
<evidence type="ECO:0000256" key="1">
    <source>
        <dbReference type="ARBA" id="ARBA00004496"/>
    </source>
</evidence>
<comment type="similarity">
    <text evidence="2 14">Belongs to the GHMP kinase family. Mevalonate kinase subfamily.</text>
</comment>
<sequence length="434" mass="47864">MTTSTLPFLVSAPGKIILFGEHSVVYEKPAIAASTASLRTYLLVSEANEQDSVELDFPDIKFNQKWSVSKLKQNYESFKDELLQNTLAKPSSLSYAPSQDSHLSPILTEKLIPPLLSNLQPNSIHYNAALCFLYLYFSINPPSQSTIPNLKFTIKSTLPIGAGLGSSASISVTLSAALLHLQDPTNHLMKMKDIINKWSYIGEKCIHGDPSGIDNLISTYGKAIYFQRNHPENQKILTTFPLLPMILTYTGIPRSTKTLVSGVRSLYRGKNTLCQTLLDAMGIVSEDALELFDHFQYTQSEFEELFQLVRINHGLLVSLGVSHPGLERIRCVSDELGIGETKLTGAGGGGCAFTILQKNLEREQVVEFKDKLENGLGYKTFETGLGGAGCCYLPRMAMTNDDLVNVLKVFSNSVSKTQLDSTLLPEKSNLSWII</sequence>
<evidence type="ECO:0000259" key="16">
    <source>
        <dbReference type="Pfam" id="PF08544"/>
    </source>
</evidence>
<comment type="subcellular location">
    <subcellularLocation>
        <location evidence="1 14">Cytoplasm</location>
    </subcellularLocation>
</comment>
<dbReference type="NCBIfam" id="TIGR00549">
    <property type="entry name" value="mevalon_kin"/>
    <property type="match status" value="1"/>
</dbReference>
<dbReference type="EC" id="2.7.1.36" evidence="3 14"/>
<keyword evidence="8 14" id="KW-0418">Kinase</keyword>
<dbReference type="SUPFAM" id="SSF55060">
    <property type="entry name" value="GHMP Kinase, C-terminal domain"/>
    <property type="match status" value="1"/>
</dbReference>
<dbReference type="PANTHER" id="PTHR43290:SF2">
    <property type="entry name" value="MEVALONATE KINASE"/>
    <property type="match status" value="1"/>
</dbReference>
<evidence type="ECO:0000256" key="14">
    <source>
        <dbReference type="RuleBase" id="RU363087"/>
    </source>
</evidence>
<dbReference type="InterPro" id="IPR020568">
    <property type="entry name" value="Ribosomal_Su5_D2-typ_SF"/>
</dbReference>
<dbReference type="SUPFAM" id="SSF54211">
    <property type="entry name" value="Ribosomal protein S5 domain 2-like"/>
    <property type="match status" value="1"/>
</dbReference>